<accession>A0A9W7T6D6</accession>
<evidence type="ECO:0000256" key="6">
    <source>
        <dbReference type="SAM" id="MobiDB-lite"/>
    </source>
</evidence>
<keyword evidence="9" id="KW-1185">Reference proteome</keyword>
<keyword evidence="1" id="KW-0479">Metal-binding</keyword>
<sequence>MGSLKHWRNMAENDTTLYPPSLRVKSEVWKYFGYRKNADGSICDNGFPVCKKCGRQIAAQGRNTSNMFSHLRSNHPIQFREIRKISNKFRSALYRARVTKARYLAERKDSSDDVEMKQESAPVYSSSENNFSSVTHDSPERNHSWMKQEPKNEIIEWENINSEVPAAAERDVLSSAISTTTPAEGLPTCDMLAFTKMKCLLENKQEKIEALEKQVQDLQEDRKFLRTQIENLTSTLSAFVREGVTRRFQEN</sequence>
<dbReference type="InterPro" id="IPR036236">
    <property type="entry name" value="Znf_C2H2_sf"/>
</dbReference>
<feature type="compositionally biased region" description="Basic and acidic residues" evidence="6">
    <location>
        <begin position="107"/>
        <end position="118"/>
    </location>
</feature>
<name>A0A9W7T6D6_TRIRA</name>
<feature type="compositionally biased region" description="Polar residues" evidence="6">
    <location>
        <begin position="123"/>
        <end position="136"/>
    </location>
</feature>
<evidence type="ECO:0000256" key="1">
    <source>
        <dbReference type="ARBA" id="ARBA00022723"/>
    </source>
</evidence>
<evidence type="ECO:0000313" key="8">
    <source>
        <dbReference type="EMBL" id="KAI7792493.1"/>
    </source>
</evidence>
<comment type="caution">
    <text evidence="8">The sequence shown here is derived from an EMBL/GenBank/DDBJ whole genome shotgun (WGS) entry which is preliminary data.</text>
</comment>
<protein>
    <submittedName>
        <fullName evidence="8">Zinc finger BED domain-containing protein 1-like</fullName>
    </submittedName>
</protein>
<dbReference type="Proteomes" id="UP001059041">
    <property type="component" value="Linkage Group LG23"/>
</dbReference>
<dbReference type="EMBL" id="JAFHDT010000023">
    <property type="protein sequence ID" value="KAI7792493.1"/>
    <property type="molecule type" value="Genomic_DNA"/>
</dbReference>
<keyword evidence="3" id="KW-0862">Zinc</keyword>
<dbReference type="GO" id="GO:0008270">
    <property type="term" value="F:zinc ion binding"/>
    <property type="evidence" value="ECO:0007669"/>
    <property type="project" value="UniProtKB-KW"/>
</dbReference>
<dbReference type="PROSITE" id="PS50808">
    <property type="entry name" value="ZF_BED"/>
    <property type="match status" value="1"/>
</dbReference>
<proteinExistence type="predicted"/>
<dbReference type="InterPro" id="IPR031591">
    <property type="entry name" value="CCDC106"/>
</dbReference>
<feature type="domain" description="BED-type" evidence="7">
    <location>
        <begin position="23"/>
        <end position="82"/>
    </location>
</feature>
<evidence type="ECO:0000256" key="3">
    <source>
        <dbReference type="ARBA" id="ARBA00022833"/>
    </source>
</evidence>
<evidence type="ECO:0000259" key="7">
    <source>
        <dbReference type="PROSITE" id="PS50808"/>
    </source>
</evidence>
<dbReference type="GO" id="GO:0003677">
    <property type="term" value="F:DNA binding"/>
    <property type="evidence" value="ECO:0007669"/>
    <property type="project" value="InterPro"/>
</dbReference>
<dbReference type="Pfam" id="PF02892">
    <property type="entry name" value="zf-BED"/>
    <property type="match status" value="1"/>
</dbReference>
<dbReference type="Pfam" id="PF15794">
    <property type="entry name" value="CCDC106"/>
    <property type="match status" value="1"/>
</dbReference>
<evidence type="ECO:0000256" key="5">
    <source>
        <dbReference type="SAM" id="Coils"/>
    </source>
</evidence>
<dbReference type="InterPro" id="IPR003656">
    <property type="entry name" value="Znf_BED"/>
</dbReference>
<evidence type="ECO:0000313" key="9">
    <source>
        <dbReference type="Proteomes" id="UP001059041"/>
    </source>
</evidence>
<evidence type="ECO:0000256" key="4">
    <source>
        <dbReference type="PROSITE-ProRule" id="PRU00027"/>
    </source>
</evidence>
<dbReference type="AlphaFoldDB" id="A0A9W7T6D6"/>
<organism evidence="8 9">
    <name type="scientific">Triplophysa rosa</name>
    <name type="common">Cave loach</name>
    <dbReference type="NCBI Taxonomy" id="992332"/>
    <lineage>
        <taxon>Eukaryota</taxon>
        <taxon>Metazoa</taxon>
        <taxon>Chordata</taxon>
        <taxon>Craniata</taxon>
        <taxon>Vertebrata</taxon>
        <taxon>Euteleostomi</taxon>
        <taxon>Actinopterygii</taxon>
        <taxon>Neopterygii</taxon>
        <taxon>Teleostei</taxon>
        <taxon>Ostariophysi</taxon>
        <taxon>Cypriniformes</taxon>
        <taxon>Nemacheilidae</taxon>
        <taxon>Triplophysa</taxon>
    </lineage>
</organism>
<reference evidence="8" key="1">
    <citation type="submission" date="2021-02" db="EMBL/GenBank/DDBJ databases">
        <title>Comparative genomics reveals that relaxation of natural selection precedes convergent phenotypic evolution of cavefish.</title>
        <authorList>
            <person name="Peng Z."/>
        </authorList>
    </citation>
    <scope>NUCLEOTIDE SEQUENCE</scope>
    <source>
        <tissue evidence="8">Muscle</tissue>
    </source>
</reference>
<keyword evidence="2 4" id="KW-0863">Zinc-finger</keyword>
<feature type="region of interest" description="Disordered" evidence="6">
    <location>
        <begin position="107"/>
        <end position="145"/>
    </location>
</feature>
<evidence type="ECO:0000256" key="2">
    <source>
        <dbReference type="ARBA" id="ARBA00022771"/>
    </source>
</evidence>
<keyword evidence="5" id="KW-0175">Coiled coil</keyword>
<gene>
    <name evidence="8" type="ORF">IRJ41_015714</name>
</gene>
<dbReference type="SUPFAM" id="SSF57667">
    <property type="entry name" value="beta-beta-alpha zinc fingers"/>
    <property type="match status" value="1"/>
</dbReference>
<dbReference type="SMART" id="SM00614">
    <property type="entry name" value="ZnF_BED"/>
    <property type="match status" value="1"/>
</dbReference>
<feature type="coiled-coil region" evidence="5">
    <location>
        <begin position="194"/>
        <end position="235"/>
    </location>
</feature>